<dbReference type="STRING" id="78245.Xaut_0223"/>
<reference evidence="1 2" key="1">
    <citation type="submission" date="2007-07" db="EMBL/GenBank/DDBJ databases">
        <title>Complete sequence of chromosome of Xanthobacter autotrophicus Py2.</title>
        <authorList>
            <consortium name="US DOE Joint Genome Institute"/>
            <person name="Copeland A."/>
            <person name="Lucas S."/>
            <person name="Lapidus A."/>
            <person name="Barry K."/>
            <person name="Glavina del Rio T."/>
            <person name="Hammon N."/>
            <person name="Israni S."/>
            <person name="Dalin E."/>
            <person name="Tice H."/>
            <person name="Pitluck S."/>
            <person name="Sims D."/>
            <person name="Brettin T."/>
            <person name="Bruce D."/>
            <person name="Detter J.C."/>
            <person name="Han C."/>
            <person name="Tapia R."/>
            <person name="Brainard J."/>
            <person name="Schmutz J."/>
            <person name="Larimer F."/>
            <person name="Land M."/>
            <person name="Hauser L."/>
            <person name="Kyrpides N."/>
            <person name="Kim E."/>
            <person name="Ensigns S.A."/>
            <person name="Richardson P."/>
        </authorList>
    </citation>
    <scope>NUCLEOTIDE SEQUENCE [LARGE SCALE GENOMIC DNA]</scope>
    <source>
        <strain evidence="2">ATCC BAA-1158 / Py2</strain>
    </source>
</reference>
<dbReference type="OrthoDB" id="8429285at2"/>
<dbReference type="HOGENOM" id="CLU_405404_0_0_5"/>
<name>A7IBT9_XANP2</name>
<proteinExistence type="predicted"/>
<keyword evidence="2" id="KW-1185">Reference proteome</keyword>
<accession>A7IBT9</accession>
<organism evidence="1 2">
    <name type="scientific">Xanthobacter autotrophicus (strain ATCC BAA-1158 / Py2)</name>
    <dbReference type="NCBI Taxonomy" id="78245"/>
    <lineage>
        <taxon>Bacteria</taxon>
        <taxon>Pseudomonadati</taxon>
        <taxon>Pseudomonadota</taxon>
        <taxon>Alphaproteobacteria</taxon>
        <taxon>Hyphomicrobiales</taxon>
        <taxon>Xanthobacteraceae</taxon>
        <taxon>Xanthobacter</taxon>
    </lineage>
</organism>
<evidence type="ECO:0000313" key="1">
    <source>
        <dbReference type="EMBL" id="ABS65482.1"/>
    </source>
</evidence>
<dbReference type="Proteomes" id="UP000002417">
    <property type="component" value="Chromosome"/>
</dbReference>
<dbReference type="eggNOG" id="ENOG502ZJX2">
    <property type="taxonomic scope" value="Bacteria"/>
</dbReference>
<dbReference type="AlphaFoldDB" id="A7IBT9"/>
<evidence type="ECO:0000313" key="2">
    <source>
        <dbReference type="Proteomes" id="UP000002417"/>
    </source>
</evidence>
<sequence length="678" mass="75232">MTRDRADPRLTPGVLAAAVWLMNDERESEASLFKRAYFTGLLRKGRTGGPWHCNGPLLARLLRRRVLSGELPCHGAVLVGIGEMIAHGHAPEDEIESSLGRLLRGAYPEAARQRLFRQALDLVRSKTSATQSSPSPVYQSEHLSVMDWTRINFADRWMQHPVPLGSFFGYGLSFIARILLRNAPARLRWFANEASKRSLLPAVVGSVGEACFWNDKAPQQALRSGVPLFVSFGVARLRNGGEDGEGWKASAIDAALIDNKVAIEGRIHVSAFMLKEAVHAWHRQKNRPAENRRRRALLEIDPSQAVGGERHAIFQIERLKEEEPDLERRRSAVMLALDDALQTAAQQDIDPGKLWSVFEPSLVDTPEIRHRFAMAHADGVLRRAALEAALATFDKFAAVRHPETISGQGFESFRAEREFAFWAARSQVELSKANGRDPGHDAARRIGKAEAALRAFALQPFAATRFNERFQNSLGRWSLILQFAFLVALSDPRAPFVILRDAALKSAASFLPVANRSGYDHRWADAVAGLVVDAVSTTQDNTARDWINDERQPALLRTQLVWACPAILETDLQLATSLVDEIAARKTFRSDAGRNASDLLNIVDRAAAAMKREDRPDLYDQLAIPYSKAVAQTDAPLARSVSLQTLLAALNAHPDARTILLKDPVWGHSRVSETLRKD</sequence>
<dbReference type="EMBL" id="CP000781">
    <property type="protein sequence ID" value="ABS65482.1"/>
    <property type="molecule type" value="Genomic_DNA"/>
</dbReference>
<protein>
    <submittedName>
        <fullName evidence="1">Uncharacterized protein</fullName>
    </submittedName>
</protein>
<gene>
    <name evidence="1" type="ordered locus">Xaut_0223</name>
</gene>
<dbReference type="KEGG" id="xau:Xaut_0223"/>